<dbReference type="HOGENOM" id="CLU_3010524_0_0_10"/>
<evidence type="ECO:0000313" key="2">
    <source>
        <dbReference type="Proteomes" id="UP000018727"/>
    </source>
</evidence>
<evidence type="ECO:0000313" key="1">
    <source>
        <dbReference type="EMBL" id="ETD24650.1"/>
    </source>
</evidence>
<protein>
    <submittedName>
        <fullName evidence="1">Uncharacterized protein</fullName>
    </submittedName>
</protein>
<comment type="caution">
    <text evidence="1">The sequence shown here is derived from an EMBL/GenBank/DDBJ whole genome shotgun (WGS) entry which is preliminary data.</text>
</comment>
<dbReference type="PATRIC" id="fig|1073366.3.peg.2519"/>
<dbReference type="AlphaFoldDB" id="V8CCA0"/>
<dbReference type="EMBL" id="AZJH01000042">
    <property type="protein sequence ID" value="ETD24650.1"/>
    <property type="molecule type" value="Genomic_DNA"/>
</dbReference>
<keyword evidence="2" id="KW-1185">Reference proteome</keyword>
<gene>
    <name evidence="1" type="ORF">HMPREF1173_02456</name>
</gene>
<accession>V8CCA0</accession>
<reference evidence="1 2" key="1">
    <citation type="submission" date="2013-10" db="EMBL/GenBank/DDBJ databases">
        <title>The Genome Sequence of Prevotella nigrescens CC14M.</title>
        <authorList>
            <consortium name="The Broad Institute Genomics Platform"/>
            <person name="Earl A."/>
            <person name="Allen-Vercoe E."/>
            <person name="Daigneault M."/>
            <person name="Young S.K."/>
            <person name="Zeng Q."/>
            <person name="Gargeya S."/>
            <person name="Fitzgerald M."/>
            <person name="Abouelleil A."/>
            <person name="Alvarado L."/>
            <person name="Chapman S.B."/>
            <person name="Gainer-Dewar J."/>
            <person name="Goldberg J."/>
            <person name="Griggs A."/>
            <person name="Gujja S."/>
            <person name="Hansen M."/>
            <person name="Howarth C."/>
            <person name="Imamovic A."/>
            <person name="Ireland A."/>
            <person name="Larimer J."/>
            <person name="McCowan C."/>
            <person name="Murphy C."/>
            <person name="Pearson M."/>
            <person name="Poon T.W."/>
            <person name="Priest M."/>
            <person name="Roberts A."/>
            <person name="Saif S."/>
            <person name="Shea T."/>
            <person name="Sykes S."/>
            <person name="Wortman J."/>
            <person name="Nusbaum C."/>
            <person name="Birren B."/>
        </authorList>
    </citation>
    <scope>NUCLEOTIDE SEQUENCE [LARGE SCALE GENOMIC DNA]</scope>
    <source>
        <strain evidence="1 2">CC14M</strain>
    </source>
</reference>
<dbReference type="Proteomes" id="UP000018727">
    <property type="component" value="Unassembled WGS sequence"/>
</dbReference>
<proteinExistence type="predicted"/>
<sequence>MHIYSVQKYYKIMTRRSFLGEKRLWKAYKCVILTKSKQAFKTKCYLIGTQNI</sequence>
<name>V8CCA0_9BACT</name>
<organism evidence="1 2">
    <name type="scientific">Prevotella nigrescens CC14M</name>
    <dbReference type="NCBI Taxonomy" id="1073366"/>
    <lineage>
        <taxon>Bacteria</taxon>
        <taxon>Pseudomonadati</taxon>
        <taxon>Bacteroidota</taxon>
        <taxon>Bacteroidia</taxon>
        <taxon>Bacteroidales</taxon>
        <taxon>Prevotellaceae</taxon>
        <taxon>Prevotella</taxon>
    </lineage>
</organism>